<keyword evidence="2" id="KW-0812">Transmembrane</keyword>
<feature type="transmembrane region" description="Helical" evidence="2">
    <location>
        <begin position="171"/>
        <end position="194"/>
    </location>
</feature>
<keyword evidence="5" id="KW-1185">Reference proteome</keyword>
<feature type="region of interest" description="Disordered" evidence="1">
    <location>
        <begin position="287"/>
        <end position="311"/>
    </location>
</feature>
<sequence>MGDLREDVVQLAKDLQAFKWYYSGCSAVLFYDYVLTFAAEVKHVWKGRRGLVFYLFLLNRYIPMIFCIVTLFAYFSALWTSEVCQRFAIVEWLQALLVVLPAETMLLIRVNALMGHRKLIYIPLILLLLAQCIVVVYAMAQPGENNALHLPDVPIDPFHVCILYSNPKMDIAYLSICIAFDSIVFTITLLATMLDRSLPRPHQSPVIRTIQWDGALYFCAILSGTVTWMVLSIHGRPGIKLMNAQPSMLLTSIMVSRLTLSLRRANQKAQMFATSMNTQSDLPLNILDSDGRFSDRQQPPTRPRRPRPRPNTVLPVYFTQI</sequence>
<evidence type="ECO:0000313" key="4">
    <source>
        <dbReference type="EMBL" id="THU97938.1"/>
    </source>
</evidence>
<keyword evidence="2" id="KW-0472">Membrane</keyword>
<evidence type="ECO:0000313" key="5">
    <source>
        <dbReference type="Proteomes" id="UP000297245"/>
    </source>
</evidence>
<feature type="transmembrane region" description="Helical" evidence="2">
    <location>
        <begin position="120"/>
        <end position="140"/>
    </location>
</feature>
<accession>A0A4S8M7W6</accession>
<gene>
    <name evidence="4" type="ORF">K435DRAFT_48840</name>
</gene>
<feature type="transmembrane region" description="Helical" evidence="2">
    <location>
        <begin position="20"/>
        <end position="39"/>
    </location>
</feature>
<dbReference type="Proteomes" id="UP000297245">
    <property type="component" value="Unassembled WGS sequence"/>
</dbReference>
<organism evidence="4 5">
    <name type="scientific">Dendrothele bispora (strain CBS 962.96)</name>
    <dbReference type="NCBI Taxonomy" id="1314807"/>
    <lineage>
        <taxon>Eukaryota</taxon>
        <taxon>Fungi</taxon>
        <taxon>Dikarya</taxon>
        <taxon>Basidiomycota</taxon>
        <taxon>Agaricomycotina</taxon>
        <taxon>Agaricomycetes</taxon>
        <taxon>Agaricomycetidae</taxon>
        <taxon>Agaricales</taxon>
        <taxon>Agaricales incertae sedis</taxon>
        <taxon>Dendrothele</taxon>
    </lineage>
</organism>
<dbReference type="OrthoDB" id="3193253at2759"/>
<feature type="domain" description="DUF6533" evidence="3">
    <location>
        <begin position="25"/>
        <end position="65"/>
    </location>
</feature>
<feature type="transmembrane region" description="Helical" evidence="2">
    <location>
        <begin position="51"/>
        <end position="75"/>
    </location>
</feature>
<evidence type="ECO:0000256" key="1">
    <source>
        <dbReference type="SAM" id="MobiDB-lite"/>
    </source>
</evidence>
<protein>
    <recommendedName>
        <fullName evidence="3">DUF6533 domain-containing protein</fullName>
    </recommendedName>
</protein>
<evidence type="ECO:0000256" key="2">
    <source>
        <dbReference type="SAM" id="Phobius"/>
    </source>
</evidence>
<feature type="transmembrane region" description="Helical" evidence="2">
    <location>
        <begin position="215"/>
        <end position="235"/>
    </location>
</feature>
<name>A0A4S8M7W6_DENBC</name>
<dbReference type="InterPro" id="IPR045340">
    <property type="entry name" value="DUF6533"/>
</dbReference>
<dbReference type="EMBL" id="ML179146">
    <property type="protein sequence ID" value="THU97938.1"/>
    <property type="molecule type" value="Genomic_DNA"/>
</dbReference>
<feature type="transmembrane region" description="Helical" evidence="2">
    <location>
        <begin position="87"/>
        <end position="108"/>
    </location>
</feature>
<proteinExistence type="predicted"/>
<keyword evidence="2" id="KW-1133">Transmembrane helix</keyword>
<dbReference type="AlphaFoldDB" id="A0A4S8M7W6"/>
<evidence type="ECO:0000259" key="3">
    <source>
        <dbReference type="Pfam" id="PF20151"/>
    </source>
</evidence>
<dbReference type="Pfam" id="PF20151">
    <property type="entry name" value="DUF6533"/>
    <property type="match status" value="1"/>
</dbReference>
<reference evidence="4 5" key="1">
    <citation type="journal article" date="2019" name="Nat. Ecol. Evol.">
        <title>Megaphylogeny resolves global patterns of mushroom evolution.</title>
        <authorList>
            <person name="Varga T."/>
            <person name="Krizsan K."/>
            <person name="Foldi C."/>
            <person name="Dima B."/>
            <person name="Sanchez-Garcia M."/>
            <person name="Sanchez-Ramirez S."/>
            <person name="Szollosi G.J."/>
            <person name="Szarkandi J.G."/>
            <person name="Papp V."/>
            <person name="Albert L."/>
            <person name="Andreopoulos W."/>
            <person name="Angelini C."/>
            <person name="Antonin V."/>
            <person name="Barry K.W."/>
            <person name="Bougher N.L."/>
            <person name="Buchanan P."/>
            <person name="Buyck B."/>
            <person name="Bense V."/>
            <person name="Catcheside P."/>
            <person name="Chovatia M."/>
            <person name="Cooper J."/>
            <person name="Damon W."/>
            <person name="Desjardin D."/>
            <person name="Finy P."/>
            <person name="Geml J."/>
            <person name="Haridas S."/>
            <person name="Hughes K."/>
            <person name="Justo A."/>
            <person name="Karasinski D."/>
            <person name="Kautmanova I."/>
            <person name="Kiss B."/>
            <person name="Kocsube S."/>
            <person name="Kotiranta H."/>
            <person name="LaButti K.M."/>
            <person name="Lechner B.E."/>
            <person name="Liimatainen K."/>
            <person name="Lipzen A."/>
            <person name="Lukacs Z."/>
            <person name="Mihaltcheva S."/>
            <person name="Morgado L.N."/>
            <person name="Niskanen T."/>
            <person name="Noordeloos M.E."/>
            <person name="Ohm R.A."/>
            <person name="Ortiz-Santana B."/>
            <person name="Ovrebo C."/>
            <person name="Racz N."/>
            <person name="Riley R."/>
            <person name="Savchenko A."/>
            <person name="Shiryaev A."/>
            <person name="Soop K."/>
            <person name="Spirin V."/>
            <person name="Szebenyi C."/>
            <person name="Tomsovsky M."/>
            <person name="Tulloss R.E."/>
            <person name="Uehling J."/>
            <person name="Grigoriev I.V."/>
            <person name="Vagvolgyi C."/>
            <person name="Papp T."/>
            <person name="Martin F.M."/>
            <person name="Miettinen O."/>
            <person name="Hibbett D.S."/>
            <person name="Nagy L.G."/>
        </authorList>
    </citation>
    <scope>NUCLEOTIDE SEQUENCE [LARGE SCALE GENOMIC DNA]</scope>
    <source>
        <strain evidence="4 5">CBS 962.96</strain>
    </source>
</reference>